<dbReference type="Pfam" id="PF00899">
    <property type="entry name" value="ThiF"/>
    <property type="match status" value="1"/>
</dbReference>
<sequence length="703" mass="80430">MVNFNFIELAHKYTEQSHHISKVTKIKVDEANIKASFTATFKLNFPSAIVDNETELGVRREEDVKFEFCEKFPSKEPFITLRKDFPRYFEHINPNSKVVNPCIYEGNLSELLQQPKFFDEILDQMAFWLDKTVTNRLFDKSQGWEPMRSDNSDGDIEFPISFVEKVLANGIETSTVTYWIIDEKNNYFYVRKNDELQKVNNVNISYLIPFMSEQIADRYYPNNISTYRDLVDFCKKIHITNLDEDLTKNYKLLENISYVFVSLFVRRPAKIIGTNLDYEIMNFAINVKTLEKTRNGKKIQHGTKVYTLSSKESPSKELFSKFSGLSKKTTNKDMVITQIGCGSLGSKIILHLARTGLTDNINLIDKGFFSAHNYARHGLSNANFIYGKKSLLLHNSLKEMGLKNIKYSDKDIKDLEQALHENQILIDSTADISVRNFLINDNIKSEVIYTVLHQLGTIGLVFIEAKNRGVRVDDIMVEFYYLCFFNDELSKLIRTNNVKYEAIGQGCGSLTTIVSDATISLQAASMANIIQNRLEFGSKDFGELNIGQIQNNINISWQNLEVFPPVILKEDTYNMQVRVSSRVIDMIKEESKKHLPNETGGILIGHISLVNRTFTIVDFIDAPEDSKRSSSYFELGTIGLKDKIESYEIKTNGLLTYIGTWHSHPLGGGPSGTDKRMKEKLMKDRENCPSVCLIYSSGNFLTF</sequence>
<dbReference type="RefSeq" id="WP_108559426.1">
    <property type="nucleotide sequence ID" value="NZ_MUXE01000010.1"/>
</dbReference>
<feature type="domain" description="JAB" evidence="7">
    <location>
        <begin position="582"/>
        <end position="688"/>
    </location>
</feature>
<dbReference type="InterPro" id="IPR032865">
    <property type="entry name" value="Prok-E2_A"/>
</dbReference>
<dbReference type="Pfam" id="PF14464">
    <property type="entry name" value="Prok-JAB"/>
    <property type="match status" value="1"/>
</dbReference>
<keyword evidence="1" id="KW-0645">Protease</keyword>
<evidence type="ECO:0000256" key="4">
    <source>
        <dbReference type="ARBA" id="ARBA00022833"/>
    </source>
</evidence>
<evidence type="ECO:0000256" key="3">
    <source>
        <dbReference type="ARBA" id="ARBA00022801"/>
    </source>
</evidence>
<name>A0A363CYE9_9BACT</name>
<dbReference type="Pfam" id="PF14457">
    <property type="entry name" value="Prok-E2_A"/>
    <property type="match status" value="1"/>
</dbReference>
<proteinExistence type="predicted"/>
<evidence type="ECO:0000313" key="8">
    <source>
        <dbReference type="EMBL" id="PUE64130.1"/>
    </source>
</evidence>
<dbReference type="GO" id="GO:0008641">
    <property type="term" value="F:ubiquitin-like modifier activating enzyme activity"/>
    <property type="evidence" value="ECO:0007669"/>
    <property type="project" value="InterPro"/>
</dbReference>
<evidence type="ECO:0000256" key="2">
    <source>
        <dbReference type="ARBA" id="ARBA00022723"/>
    </source>
</evidence>
<keyword evidence="4" id="KW-0862">Zinc</keyword>
<dbReference type="EMBL" id="MUXE01000010">
    <property type="protein sequence ID" value="PUE64130.1"/>
    <property type="molecule type" value="Genomic_DNA"/>
</dbReference>
<dbReference type="Proteomes" id="UP000251135">
    <property type="component" value="Unassembled WGS sequence"/>
</dbReference>
<dbReference type="OrthoDB" id="5470925at2"/>
<dbReference type="SUPFAM" id="SSF69572">
    <property type="entry name" value="Activating enzymes of the ubiquitin-like proteins"/>
    <property type="match status" value="1"/>
</dbReference>
<dbReference type="AlphaFoldDB" id="A0A363CYE9"/>
<dbReference type="GO" id="GO:0006508">
    <property type="term" value="P:proteolysis"/>
    <property type="evidence" value="ECO:0007669"/>
    <property type="project" value="UniProtKB-KW"/>
</dbReference>
<evidence type="ECO:0008006" key="10">
    <source>
        <dbReference type="Google" id="ProtNLM"/>
    </source>
</evidence>
<protein>
    <recommendedName>
        <fullName evidence="10">Thiamine biosynthesis protein ThiF</fullName>
    </recommendedName>
</protein>
<dbReference type="InterPro" id="IPR035985">
    <property type="entry name" value="Ubiquitin-activating_enz"/>
</dbReference>
<organism evidence="8 9">
    <name type="scientific">Arcobacter caeni</name>
    <dbReference type="NCBI Taxonomy" id="1912877"/>
    <lineage>
        <taxon>Bacteria</taxon>
        <taxon>Pseudomonadati</taxon>
        <taxon>Campylobacterota</taxon>
        <taxon>Epsilonproteobacteria</taxon>
        <taxon>Campylobacterales</taxon>
        <taxon>Arcobacteraceae</taxon>
        <taxon>Arcobacter</taxon>
    </lineage>
</organism>
<comment type="caution">
    <text evidence="8">The sequence shown here is derived from an EMBL/GenBank/DDBJ whole genome shotgun (WGS) entry which is preliminary data.</text>
</comment>
<keyword evidence="9" id="KW-1185">Reference proteome</keyword>
<gene>
    <name evidence="8" type="ORF">B0174_07900</name>
</gene>
<dbReference type="InterPro" id="IPR000594">
    <property type="entry name" value="ThiF_NAD_FAD-bd"/>
</dbReference>
<keyword evidence="3" id="KW-0378">Hydrolase</keyword>
<accession>A0A363CYE9</accession>
<keyword evidence="2" id="KW-0479">Metal-binding</keyword>
<keyword evidence="5" id="KW-0482">Metalloprotease</keyword>
<evidence type="ECO:0000259" key="7">
    <source>
        <dbReference type="Pfam" id="PF14464"/>
    </source>
</evidence>
<dbReference type="InterPro" id="IPR028090">
    <property type="entry name" value="JAB_dom_prok"/>
</dbReference>
<evidence type="ECO:0000256" key="5">
    <source>
        <dbReference type="ARBA" id="ARBA00023049"/>
    </source>
</evidence>
<dbReference type="Gene3D" id="3.40.50.720">
    <property type="entry name" value="NAD(P)-binding Rossmann-like Domain"/>
    <property type="match status" value="1"/>
</dbReference>
<dbReference type="Gene3D" id="3.40.140.10">
    <property type="entry name" value="Cytidine Deaminase, domain 2"/>
    <property type="match status" value="1"/>
</dbReference>
<evidence type="ECO:0000313" key="9">
    <source>
        <dbReference type="Proteomes" id="UP000251135"/>
    </source>
</evidence>
<evidence type="ECO:0000259" key="6">
    <source>
        <dbReference type="Pfam" id="PF00899"/>
    </source>
</evidence>
<dbReference type="GO" id="GO:0046872">
    <property type="term" value="F:metal ion binding"/>
    <property type="evidence" value="ECO:0007669"/>
    <property type="project" value="UniProtKB-KW"/>
</dbReference>
<dbReference type="SUPFAM" id="SSF102712">
    <property type="entry name" value="JAB1/MPN domain"/>
    <property type="match status" value="1"/>
</dbReference>
<reference evidence="8 9" key="1">
    <citation type="submission" date="2017-02" db="EMBL/GenBank/DDBJ databases">
        <title>Arcobacter caeni sp. nov, a new Arcobacter species isolated from reclaimed water.</title>
        <authorList>
            <person name="Figueras M.J."/>
            <person name="Perez-Cataluna A."/>
            <person name="Salas-Masso N."/>
        </authorList>
    </citation>
    <scope>NUCLEOTIDE SEQUENCE [LARGE SCALE GENOMIC DNA]</scope>
    <source>
        <strain evidence="8 9">RW17-10</strain>
    </source>
</reference>
<dbReference type="GO" id="GO:0008237">
    <property type="term" value="F:metallopeptidase activity"/>
    <property type="evidence" value="ECO:0007669"/>
    <property type="project" value="UniProtKB-KW"/>
</dbReference>
<feature type="domain" description="THIF-type NAD/FAD binding fold" evidence="6">
    <location>
        <begin position="336"/>
        <end position="438"/>
    </location>
</feature>
<evidence type="ECO:0000256" key="1">
    <source>
        <dbReference type="ARBA" id="ARBA00022670"/>
    </source>
</evidence>